<dbReference type="NCBIfam" id="NF047843">
    <property type="entry name" value="MST_Rv0443"/>
    <property type="match status" value="1"/>
</dbReference>
<comment type="caution">
    <text evidence="1">The sequence shown here is derived from an EMBL/GenBank/DDBJ whole genome shotgun (WGS) entry which is preliminary data.</text>
</comment>
<dbReference type="Proteomes" id="UP000270471">
    <property type="component" value="Unassembled WGS sequence"/>
</dbReference>
<dbReference type="InterPro" id="IPR034660">
    <property type="entry name" value="DinB/YfiT-like"/>
</dbReference>
<evidence type="ECO:0000313" key="2">
    <source>
        <dbReference type="Proteomes" id="UP000270471"/>
    </source>
</evidence>
<evidence type="ECO:0008006" key="3">
    <source>
        <dbReference type="Google" id="ProtNLM"/>
    </source>
</evidence>
<reference evidence="1 2" key="1">
    <citation type="submission" date="2017-11" db="EMBL/GenBank/DDBJ databases">
        <title>Draft genome of actinobacteria isolated from guarana (Paullinia cupana (Mart.) Ducke.</title>
        <authorList>
            <person name="Siqueira K.A."/>
            <person name="Liotti R.G."/>
            <person name="Mendes T.A.O."/>
            <person name="Soares M.A."/>
        </authorList>
    </citation>
    <scope>NUCLEOTIDE SEQUENCE [LARGE SCALE GENOMIC DNA]</scope>
    <source>
        <strain evidence="1 2">193</strain>
    </source>
</reference>
<gene>
    <name evidence="1" type="ORF">CTZ28_42335</name>
</gene>
<accession>A0A3M0I1Y0</accession>
<dbReference type="SUPFAM" id="SSF109854">
    <property type="entry name" value="DinB/YfiT-like putative metalloenzymes"/>
    <property type="match status" value="1"/>
</dbReference>
<name>A0A3M0I1Y0_9ACTN</name>
<protein>
    <recommendedName>
        <fullName evidence="3">Chorismate synthase</fullName>
    </recommendedName>
</protein>
<sequence>MRDGGRMHARDILIDGYGRIHEEVHATLDGLGPGELNARPVPDANSVAWLVWHLTRVQDDHVADAFGLDQVWPAQGWEKRFGLDLPRRDTGYGHSAAKAAKVRVDSAGLLTGYYDAVHEQTLGVLRELPAKDLEQVVDERWDPPVTLGVRLVSVLSDDLQHIGQAAYVRGLLRSAAA</sequence>
<evidence type="ECO:0000313" key="1">
    <source>
        <dbReference type="EMBL" id="RMB80069.1"/>
    </source>
</evidence>
<dbReference type="AlphaFoldDB" id="A0A3M0I1Y0"/>
<dbReference type="EMBL" id="PENI01000048">
    <property type="protein sequence ID" value="RMB80069.1"/>
    <property type="molecule type" value="Genomic_DNA"/>
</dbReference>
<dbReference type="Gene3D" id="1.20.120.450">
    <property type="entry name" value="dinb family like domain"/>
    <property type="match status" value="1"/>
</dbReference>
<keyword evidence="2" id="KW-1185">Reference proteome</keyword>
<organism evidence="1 2">
    <name type="scientific">Streptomyces shenzhenensis</name>
    <dbReference type="NCBI Taxonomy" id="943815"/>
    <lineage>
        <taxon>Bacteria</taxon>
        <taxon>Bacillati</taxon>
        <taxon>Actinomycetota</taxon>
        <taxon>Actinomycetes</taxon>
        <taxon>Kitasatosporales</taxon>
        <taxon>Streptomycetaceae</taxon>
        <taxon>Streptomyces</taxon>
    </lineage>
</organism>
<dbReference type="InterPro" id="IPR007061">
    <property type="entry name" value="MST-like"/>
</dbReference>
<dbReference type="Pfam" id="PF04978">
    <property type="entry name" value="MST"/>
    <property type="match status" value="1"/>
</dbReference>
<proteinExistence type="predicted"/>